<comment type="caution">
    <text evidence="1">The sequence shown here is derived from an EMBL/GenBank/DDBJ whole genome shotgun (WGS) entry which is preliminary data.</text>
</comment>
<protein>
    <submittedName>
        <fullName evidence="1">Uncharacterized protein</fullName>
    </submittedName>
</protein>
<dbReference type="EMBL" id="DSDY01000035">
    <property type="protein sequence ID" value="HDS10188.1"/>
    <property type="molecule type" value="Genomic_DNA"/>
</dbReference>
<accession>A0A7C1I4Y4</accession>
<reference evidence="1" key="1">
    <citation type="journal article" date="2020" name="mSystems">
        <title>Genome- and Community-Level Interaction Insights into Carbon Utilization and Element Cycling Functions of Hydrothermarchaeota in Hydrothermal Sediment.</title>
        <authorList>
            <person name="Zhou Z."/>
            <person name="Liu Y."/>
            <person name="Xu W."/>
            <person name="Pan J."/>
            <person name="Luo Z.H."/>
            <person name="Li M."/>
        </authorList>
    </citation>
    <scope>NUCLEOTIDE SEQUENCE [LARGE SCALE GENOMIC DNA]</scope>
    <source>
        <strain evidence="1">SpSt-123</strain>
    </source>
</reference>
<name>A0A7C1I4Y4_9CREN</name>
<sequence length="394" mass="43499">MKASSSIIAGLVLILLTLSSIFAISTLEARIIRDLRIEADLHQLSLEQRRIQSTLVMDERNGYVVVRGISPGEVKYLVLVSDNGSPSIYGPRSLQGSEGEVFIPAQYLLSSDKAFIVLRNNVVVDLRYVAMEEQASDIVSLSPSIFTLLLAKGLNTSDLYKLLEEPIHMSEPIGVSTSLPIKVSIKSENTSYIIETTSIDCPLGLVRVLYWGARTDYLVNVTLGDRVLYTDKGTIQFTYTGSGTRSAYKSFPLINGNATLPGLNESVVLSLSLESFMELIASSPSPMDYCSSAFYYTQPSVGFNAKLTITLSLSNNKTGISIIPEVMDAWVRKPSYYSETRSLYGYYAKSDSIYIYMKSNVIYAFYSSIYGTSVGGGEISVYYPKIRFSYVVIN</sequence>
<organism evidence="1">
    <name type="scientific">Fervidicoccus fontis</name>
    <dbReference type="NCBI Taxonomy" id="683846"/>
    <lineage>
        <taxon>Archaea</taxon>
        <taxon>Thermoproteota</taxon>
        <taxon>Thermoprotei</taxon>
        <taxon>Fervidicoccales</taxon>
        <taxon>Fervidicoccaceae</taxon>
        <taxon>Fervidicoccus</taxon>
    </lineage>
</organism>
<evidence type="ECO:0000313" key="1">
    <source>
        <dbReference type="EMBL" id="HDS10188.1"/>
    </source>
</evidence>
<gene>
    <name evidence="1" type="ORF">ENO04_00985</name>
</gene>
<proteinExistence type="predicted"/>
<dbReference type="AlphaFoldDB" id="A0A7C1I4Y4"/>